<keyword evidence="14" id="KW-0963">Cytoplasm</keyword>
<keyword evidence="12 14" id="KW-0030">Aminoacyl-tRNA synthetase</keyword>
<keyword evidence="11 14" id="KW-0648">Protein biosynthesis</keyword>
<dbReference type="InterPro" id="IPR020825">
    <property type="entry name" value="Phe-tRNA_synthase-like_B3/B4"/>
</dbReference>
<dbReference type="EC" id="6.1.1.20" evidence="14"/>
<dbReference type="SMART" id="SM00873">
    <property type="entry name" value="B3_4"/>
    <property type="match status" value="1"/>
</dbReference>
<dbReference type="InterPro" id="IPR009061">
    <property type="entry name" value="DNA-bd_dom_put_sf"/>
</dbReference>
<evidence type="ECO:0000256" key="9">
    <source>
        <dbReference type="ARBA" id="ARBA00022842"/>
    </source>
</evidence>
<accession>A0A7V5XF57</accession>
<dbReference type="EMBL" id="DRWR01000013">
    <property type="protein sequence ID" value="HHQ15312.1"/>
    <property type="molecule type" value="Genomic_DNA"/>
</dbReference>
<comment type="similarity">
    <text evidence="2 14">Belongs to the phenylalanyl-tRNA synthetase beta subunit family. Type 1 subfamily.</text>
</comment>
<evidence type="ECO:0000256" key="7">
    <source>
        <dbReference type="ARBA" id="ARBA00022741"/>
    </source>
</evidence>
<evidence type="ECO:0000256" key="10">
    <source>
        <dbReference type="ARBA" id="ARBA00022884"/>
    </source>
</evidence>
<dbReference type="InterPro" id="IPR004532">
    <property type="entry name" value="Phe-tRNA-ligase_IIc_bsu_bact"/>
</dbReference>
<dbReference type="Gene3D" id="3.50.40.10">
    <property type="entry name" value="Phenylalanyl-trna Synthetase, Chain B, domain 3"/>
    <property type="match status" value="1"/>
</dbReference>
<evidence type="ECO:0000259" key="18">
    <source>
        <dbReference type="PROSITE" id="PS51483"/>
    </source>
</evidence>
<dbReference type="NCBIfam" id="TIGR00472">
    <property type="entry name" value="pheT_bact"/>
    <property type="match status" value="1"/>
</dbReference>
<dbReference type="InterPro" id="IPR005121">
    <property type="entry name" value="Fdx_antiC-bd"/>
</dbReference>
<evidence type="ECO:0000256" key="14">
    <source>
        <dbReference type="HAMAP-Rule" id="MF_00283"/>
    </source>
</evidence>
<keyword evidence="8 14" id="KW-0067">ATP-binding</keyword>
<keyword evidence="10 15" id="KW-0694">RNA-binding</keyword>
<dbReference type="SMART" id="SM00874">
    <property type="entry name" value="B5"/>
    <property type="match status" value="1"/>
</dbReference>
<dbReference type="SUPFAM" id="SSF54991">
    <property type="entry name" value="Anticodon-binding domain of PheRS"/>
    <property type="match status" value="1"/>
</dbReference>
<feature type="binding site" evidence="14">
    <location>
        <position position="463"/>
    </location>
    <ligand>
        <name>Mg(2+)</name>
        <dbReference type="ChEBI" id="CHEBI:18420"/>
        <note>shared with alpha subunit</note>
    </ligand>
</feature>
<dbReference type="InterPro" id="IPR045060">
    <property type="entry name" value="Phe-tRNA-ligase_IIc_bsu"/>
</dbReference>
<comment type="subcellular location">
    <subcellularLocation>
        <location evidence="1 14">Cytoplasm</location>
    </subcellularLocation>
</comment>
<evidence type="ECO:0000313" key="19">
    <source>
        <dbReference type="EMBL" id="HHQ15312.1"/>
    </source>
</evidence>
<evidence type="ECO:0000256" key="2">
    <source>
        <dbReference type="ARBA" id="ARBA00008653"/>
    </source>
</evidence>
<dbReference type="Pfam" id="PF03147">
    <property type="entry name" value="FDX-ACB"/>
    <property type="match status" value="1"/>
</dbReference>
<organism evidence="19">
    <name type="scientific">Thermodesulfobacterium geofontis</name>
    <dbReference type="NCBI Taxonomy" id="1295609"/>
    <lineage>
        <taxon>Bacteria</taxon>
        <taxon>Pseudomonadati</taxon>
        <taxon>Thermodesulfobacteriota</taxon>
        <taxon>Thermodesulfobacteria</taxon>
        <taxon>Thermodesulfobacteriales</taxon>
        <taxon>Thermodesulfobacteriaceae</taxon>
        <taxon>Thermodesulfobacterium</taxon>
    </lineage>
</organism>
<dbReference type="Gene3D" id="3.30.930.10">
    <property type="entry name" value="Bira Bifunctional Protein, Domain 2"/>
    <property type="match status" value="1"/>
</dbReference>
<dbReference type="Gene3D" id="3.30.70.380">
    <property type="entry name" value="Ferrodoxin-fold anticodon-binding domain"/>
    <property type="match status" value="1"/>
</dbReference>
<evidence type="ECO:0000256" key="1">
    <source>
        <dbReference type="ARBA" id="ARBA00004496"/>
    </source>
</evidence>
<dbReference type="InterPro" id="IPR002547">
    <property type="entry name" value="tRNA-bd_dom"/>
</dbReference>
<evidence type="ECO:0000256" key="3">
    <source>
        <dbReference type="ARBA" id="ARBA00011209"/>
    </source>
</evidence>
<dbReference type="GO" id="GO:0009328">
    <property type="term" value="C:phenylalanine-tRNA ligase complex"/>
    <property type="evidence" value="ECO:0007669"/>
    <property type="project" value="TreeGrafter"/>
</dbReference>
<evidence type="ECO:0000256" key="8">
    <source>
        <dbReference type="ARBA" id="ARBA00022840"/>
    </source>
</evidence>
<comment type="caution">
    <text evidence="19">The sequence shown here is derived from an EMBL/GenBank/DDBJ whole genome shotgun (WGS) entry which is preliminary data.</text>
</comment>
<evidence type="ECO:0000256" key="13">
    <source>
        <dbReference type="ARBA" id="ARBA00049255"/>
    </source>
</evidence>
<reference evidence="19" key="1">
    <citation type="journal article" date="2020" name="mSystems">
        <title>Genome- and Community-Level Interaction Insights into Carbon Utilization and Element Cycling Functions of Hydrothermarchaeota in Hydrothermal Sediment.</title>
        <authorList>
            <person name="Zhou Z."/>
            <person name="Liu Y."/>
            <person name="Xu W."/>
            <person name="Pan J."/>
            <person name="Luo Z.H."/>
            <person name="Li M."/>
        </authorList>
    </citation>
    <scope>NUCLEOTIDE SEQUENCE [LARGE SCALE GENOMIC DNA]</scope>
    <source>
        <strain evidence="19">SpSt-106</strain>
    </source>
</reference>
<keyword evidence="4 15" id="KW-0820">tRNA-binding</keyword>
<evidence type="ECO:0000256" key="4">
    <source>
        <dbReference type="ARBA" id="ARBA00022555"/>
    </source>
</evidence>
<feature type="binding site" evidence="14">
    <location>
        <position position="459"/>
    </location>
    <ligand>
        <name>Mg(2+)</name>
        <dbReference type="ChEBI" id="CHEBI:18420"/>
        <note>shared with alpha subunit</note>
    </ligand>
</feature>
<dbReference type="Pfam" id="PF03484">
    <property type="entry name" value="B5"/>
    <property type="match status" value="1"/>
</dbReference>
<gene>
    <name evidence="14" type="primary">pheT</name>
    <name evidence="19" type="ORF">ENM15_00560</name>
</gene>
<dbReference type="PANTHER" id="PTHR10947:SF0">
    <property type="entry name" value="PHENYLALANINE--TRNA LIGASE BETA SUBUNIT"/>
    <property type="match status" value="1"/>
</dbReference>
<dbReference type="SUPFAM" id="SSF50249">
    <property type="entry name" value="Nucleic acid-binding proteins"/>
    <property type="match status" value="1"/>
</dbReference>
<dbReference type="SUPFAM" id="SSF55681">
    <property type="entry name" value="Class II aaRS and biotin synthetases"/>
    <property type="match status" value="1"/>
</dbReference>
<comment type="cofactor">
    <cofactor evidence="14">
        <name>Mg(2+)</name>
        <dbReference type="ChEBI" id="CHEBI:18420"/>
    </cofactor>
    <text evidence="14">Binds 2 magnesium ions per tetramer.</text>
</comment>
<dbReference type="Gene3D" id="3.30.56.10">
    <property type="match status" value="2"/>
</dbReference>
<dbReference type="PROSITE" id="PS51447">
    <property type="entry name" value="FDX_ACB"/>
    <property type="match status" value="1"/>
</dbReference>
<dbReference type="PROSITE" id="PS51483">
    <property type="entry name" value="B5"/>
    <property type="match status" value="1"/>
</dbReference>
<comment type="catalytic activity">
    <reaction evidence="13 14">
        <text>tRNA(Phe) + L-phenylalanine + ATP = L-phenylalanyl-tRNA(Phe) + AMP + diphosphate + H(+)</text>
        <dbReference type="Rhea" id="RHEA:19413"/>
        <dbReference type="Rhea" id="RHEA-COMP:9668"/>
        <dbReference type="Rhea" id="RHEA-COMP:9699"/>
        <dbReference type="ChEBI" id="CHEBI:15378"/>
        <dbReference type="ChEBI" id="CHEBI:30616"/>
        <dbReference type="ChEBI" id="CHEBI:33019"/>
        <dbReference type="ChEBI" id="CHEBI:58095"/>
        <dbReference type="ChEBI" id="CHEBI:78442"/>
        <dbReference type="ChEBI" id="CHEBI:78531"/>
        <dbReference type="ChEBI" id="CHEBI:456215"/>
        <dbReference type="EC" id="6.1.1.20"/>
    </reaction>
</comment>
<evidence type="ECO:0000256" key="15">
    <source>
        <dbReference type="PROSITE-ProRule" id="PRU00209"/>
    </source>
</evidence>
<dbReference type="GO" id="GO:0006432">
    <property type="term" value="P:phenylalanyl-tRNA aminoacylation"/>
    <property type="evidence" value="ECO:0007669"/>
    <property type="project" value="UniProtKB-UniRule"/>
</dbReference>
<proteinExistence type="inferred from homology"/>
<name>A0A7V5XF57_9BACT</name>
<protein>
    <recommendedName>
        <fullName evidence="14">Phenylalanine--tRNA ligase beta subunit</fullName>
        <ecNumber evidence="14">6.1.1.20</ecNumber>
    </recommendedName>
    <alternativeName>
        <fullName evidence="14">Phenylalanyl-tRNA synthetase beta subunit</fullName>
        <shortName evidence="14">PheRS</shortName>
    </alternativeName>
</protein>
<evidence type="ECO:0000256" key="12">
    <source>
        <dbReference type="ARBA" id="ARBA00023146"/>
    </source>
</evidence>
<dbReference type="Pfam" id="PF03483">
    <property type="entry name" value="B3_4"/>
    <property type="match status" value="1"/>
</dbReference>
<evidence type="ECO:0000259" key="16">
    <source>
        <dbReference type="PROSITE" id="PS50886"/>
    </source>
</evidence>
<dbReference type="SMART" id="SM00896">
    <property type="entry name" value="FDX-ACB"/>
    <property type="match status" value="1"/>
</dbReference>
<dbReference type="CDD" id="cd00769">
    <property type="entry name" value="PheRS_beta_core"/>
    <property type="match status" value="1"/>
</dbReference>
<evidence type="ECO:0000259" key="17">
    <source>
        <dbReference type="PROSITE" id="PS51447"/>
    </source>
</evidence>
<keyword evidence="7 14" id="KW-0547">Nucleotide-binding</keyword>
<dbReference type="PROSITE" id="PS50886">
    <property type="entry name" value="TRBD"/>
    <property type="match status" value="1"/>
</dbReference>
<dbReference type="Pfam" id="PF17759">
    <property type="entry name" value="tRNA_synthFbeta"/>
    <property type="match status" value="1"/>
</dbReference>
<feature type="domain" description="B5" evidence="18">
    <location>
        <begin position="401"/>
        <end position="475"/>
    </location>
</feature>
<dbReference type="InterPro" id="IPR036690">
    <property type="entry name" value="Fdx_antiC-bd_sf"/>
</dbReference>
<dbReference type="Gene3D" id="2.40.50.140">
    <property type="entry name" value="Nucleic acid-binding proteins"/>
    <property type="match status" value="1"/>
</dbReference>
<dbReference type="HAMAP" id="MF_00283">
    <property type="entry name" value="Phe_tRNA_synth_beta1"/>
    <property type="match status" value="1"/>
</dbReference>
<keyword evidence="9 14" id="KW-0460">Magnesium</keyword>
<dbReference type="InterPro" id="IPR005147">
    <property type="entry name" value="tRNA_synthase_B5-dom"/>
</dbReference>
<keyword evidence="6 14" id="KW-0479">Metal-binding</keyword>
<evidence type="ECO:0000256" key="11">
    <source>
        <dbReference type="ARBA" id="ARBA00022917"/>
    </source>
</evidence>
<feature type="domain" description="TRNA-binding" evidence="16">
    <location>
        <begin position="39"/>
        <end position="148"/>
    </location>
</feature>
<feature type="binding site" evidence="14">
    <location>
        <position position="453"/>
    </location>
    <ligand>
        <name>Mg(2+)</name>
        <dbReference type="ChEBI" id="CHEBI:18420"/>
        <note>shared with alpha subunit</note>
    </ligand>
</feature>
<dbReference type="GO" id="GO:0000287">
    <property type="term" value="F:magnesium ion binding"/>
    <property type="evidence" value="ECO:0007669"/>
    <property type="project" value="UniProtKB-UniRule"/>
</dbReference>
<dbReference type="GO" id="GO:0004826">
    <property type="term" value="F:phenylalanine-tRNA ligase activity"/>
    <property type="evidence" value="ECO:0007669"/>
    <property type="project" value="UniProtKB-UniRule"/>
</dbReference>
<dbReference type="SUPFAM" id="SSF56037">
    <property type="entry name" value="PheT/TilS domain"/>
    <property type="match status" value="1"/>
</dbReference>
<evidence type="ECO:0000256" key="5">
    <source>
        <dbReference type="ARBA" id="ARBA00022598"/>
    </source>
</evidence>
<feature type="binding site" evidence="14">
    <location>
        <position position="462"/>
    </location>
    <ligand>
        <name>Mg(2+)</name>
        <dbReference type="ChEBI" id="CHEBI:18420"/>
        <note>shared with alpha subunit</note>
    </ligand>
</feature>
<evidence type="ECO:0000256" key="6">
    <source>
        <dbReference type="ARBA" id="ARBA00022723"/>
    </source>
</evidence>
<dbReference type="SUPFAM" id="SSF46955">
    <property type="entry name" value="Putative DNA-binding domain"/>
    <property type="match status" value="1"/>
</dbReference>
<dbReference type="InterPro" id="IPR045864">
    <property type="entry name" value="aa-tRNA-synth_II/BPL/LPL"/>
</dbReference>
<dbReference type="AlphaFoldDB" id="A0A7V5XF57"/>
<dbReference type="GO" id="GO:0005524">
    <property type="term" value="F:ATP binding"/>
    <property type="evidence" value="ECO:0007669"/>
    <property type="project" value="UniProtKB-UniRule"/>
</dbReference>
<keyword evidence="5 14" id="KW-0436">Ligase</keyword>
<dbReference type="InterPro" id="IPR012340">
    <property type="entry name" value="NA-bd_OB-fold"/>
</dbReference>
<dbReference type="GO" id="GO:0000049">
    <property type="term" value="F:tRNA binding"/>
    <property type="evidence" value="ECO:0007669"/>
    <property type="project" value="UniProtKB-UniRule"/>
</dbReference>
<dbReference type="InterPro" id="IPR005146">
    <property type="entry name" value="B3/B4_tRNA-bd"/>
</dbReference>
<comment type="subunit">
    <text evidence="3 14">Tetramer of two alpha and two beta subunits.</text>
</comment>
<sequence length="800" mass="92165">MKVPISWLSEFIELKKSPEEIAEIFTMGGVEVENIETPYKNLGELIAVKILEVYEPEDLKDLVLCKVTDGKEIFTVLTTAKDQVKPNLIVGLARPESFTFSFEKVEIKSIKNYKSYGMFLSPYEAGIGEEKEKLLVLPENSPLGESIYKILEISEVVLDLAITPNRGDLLSIFGVARELNLLTSWELKFPSLDESLKLGDKFFGKIEILDTDGCFRYAGRFIGKVKIKESPFYIQKKLWLCGLRPINNIVDITNYVLLESGQPLHAFDWDKIEDKTVLIRCAYPKEKLFMLDGIERELTEEDLIIADTKKPLAFAGIMGGENSGISEKTENIFLESAWFNPKRIRRSSQKYKLITESSYRFERNIDPEGVIWGLLRASELIFKLANPEFYSEVVDIYPNPFIPPRITLSNQKITKYLGFSISSKEIEKILDKVGDVQKSGDSFQVIPFSYRQDLKIPEDLIEEIARIYGYEKIPSSFPKSTLYCKSSSKKLEFEKNLKNILKSFGFSEVITYSFIDPKSLEKLNFRKDDKRLRPIELANPLASSQSVMRTSLIPGLIETACFNFFREIGSLKIFEIGKVFFPTEKELAEEPLYLGILLMGNANKESWYENLRKFDIYDLKGYLESIFEILRINIDFKPHSSEPFLKKGASFDLYFNNEKFGFAGEVKNLILKEFDLKPPLFVSEINLEILFEKIESIEKKLIIKKPPKYPSTFRDITCILKKEIKIGEILDFVKTLSIPYLENINCIKIYEGPPIPEGEKSITIRFWYRAEDRTLKDEEVNQIQDKIAKIIFKKFSAKPR</sequence>
<dbReference type="PANTHER" id="PTHR10947">
    <property type="entry name" value="PHENYLALANYL-TRNA SYNTHETASE BETA CHAIN AND LEUCINE-RICH REPEAT-CONTAINING PROTEIN 47"/>
    <property type="match status" value="1"/>
</dbReference>
<feature type="domain" description="FDX-ACB" evidence="17">
    <location>
        <begin position="707"/>
        <end position="800"/>
    </location>
</feature>
<dbReference type="InterPro" id="IPR041616">
    <property type="entry name" value="PheRS_beta_core"/>
</dbReference>